<dbReference type="EMBL" id="JAMZMM010000146">
    <property type="protein sequence ID" value="MCP2729840.1"/>
    <property type="molecule type" value="Genomic_DNA"/>
</dbReference>
<dbReference type="Proteomes" id="UP001204953">
    <property type="component" value="Unassembled WGS sequence"/>
</dbReference>
<reference evidence="1" key="1">
    <citation type="submission" date="2022-06" db="EMBL/GenBank/DDBJ databases">
        <title>New cyanobacteria of genus Symplocastrum in benthos of Lake Baikal.</title>
        <authorList>
            <person name="Sorokovikova E."/>
            <person name="Tikhonova I."/>
            <person name="Krasnopeev A."/>
            <person name="Evseev P."/>
            <person name="Gladkikh A."/>
            <person name="Belykh O."/>
        </authorList>
    </citation>
    <scope>NUCLEOTIDE SEQUENCE</scope>
    <source>
        <strain evidence="1">BBK-W-15</strain>
    </source>
</reference>
<accession>A0AAE3KMU1</accession>
<evidence type="ECO:0000313" key="1">
    <source>
        <dbReference type="EMBL" id="MCP2729840.1"/>
    </source>
</evidence>
<sequence>MGFQKYSSYLGAIAFTLSLEVVSFSLVIPPLRAQPTEISLRFPQSQDIGAPARSGGGGQRGPTACLKGDLPLTALTPTNNGVKTLLKNPSLYWYVPETNAQSAEFIVVDNNGDPVYSTIFTLQNVPGMVQITLPDTVTLTPGKEYTWHFAIICNPRNRDRDEYVRGLLLPTTADLLSEELRQETGRGLTPQQKEMLNPSELRKNLAQLKTNPQEAKIRLQEQAKEYSEVGVWLETLTIFTQLSQAFPDDCNLAKEQQELFNSVDLNEIGQEFDGKSCRVNSQ</sequence>
<organism evidence="1 2">
    <name type="scientific">Limnofasciculus baicalensis BBK-W-15</name>
    <dbReference type="NCBI Taxonomy" id="2699891"/>
    <lineage>
        <taxon>Bacteria</taxon>
        <taxon>Bacillati</taxon>
        <taxon>Cyanobacteriota</taxon>
        <taxon>Cyanophyceae</taxon>
        <taxon>Coleofasciculales</taxon>
        <taxon>Coleofasciculaceae</taxon>
        <taxon>Limnofasciculus</taxon>
        <taxon>Limnofasciculus baicalensis</taxon>
    </lineage>
</organism>
<dbReference type="Pfam" id="PF06051">
    <property type="entry name" value="DUF928"/>
    <property type="match status" value="1"/>
</dbReference>
<name>A0AAE3KMU1_9CYAN</name>
<keyword evidence="2" id="KW-1185">Reference proteome</keyword>
<evidence type="ECO:0000313" key="2">
    <source>
        <dbReference type="Proteomes" id="UP001204953"/>
    </source>
</evidence>
<proteinExistence type="predicted"/>
<protein>
    <submittedName>
        <fullName evidence="1">DUF928 domain-containing protein</fullName>
    </submittedName>
</protein>
<dbReference type="AlphaFoldDB" id="A0AAE3KMU1"/>
<dbReference type="InterPro" id="IPR010328">
    <property type="entry name" value="DUF928"/>
</dbReference>
<comment type="caution">
    <text evidence="1">The sequence shown here is derived from an EMBL/GenBank/DDBJ whole genome shotgun (WGS) entry which is preliminary data.</text>
</comment>
<dbReference type="RefSeq" id="WP_254012614.1">
    <property type="nucleotide sequence ID" value="NZ_JAMZMM010000146.1"/>
</dbReference>
<gene>
    <name evidence="1" type="ORF">NJ959_15500</name>
</gene>